<evidence type="ECO:0000313" key="5">
    <source>
        <dbReference type="EMBL" id="MQW40430.1"/>
    </source>
</evidence>
<organism evidence="5 6">
    <name type="scientific">Lactococcus hircilactis</name>
    <dbReference type="NCBI Taxonomy" id="1494462"/>
    <lineage>
        <taxon>Bacteria</taxon>
        <taxon>Bacillati</taxon>
        <taxon>Bacillota</taxon>
        <taxon>Bacilli</taxon>
        <taxon>Lactobacillales</taxon>
        <taxon>Streptococcaceae</taxon>
        <taxon>Lactococcus</taxon>
    </lineage>
</organism>
<accession>A0A7X1Z9N6</accession>
<dbReference type="RefSeq" id="WP_153497064.1">
    <property type="nucleotide sequence ID" value="NZ_CAXYUY010000037.1"/>
</dbReference>
<keyword evidence="6" id="KW-1185">Reference proteome</keyword>
<dbReference type="GO" id="GO:0042956">
    <property type="term" value="P:maltodextrin transmembrane transport"/>
    <property type="evidence" value="ECO:0007669"/>
    <property type="project" value="TreeGrafter"/>
</dbReference>
<comment type="similarity">
    <text evidence="1">Belongs to the bacterial solute-binding protein 1 family.</text>
</comment>
<dbReference type="EMBL" id="WITJ01000019">
    <property type="protein sequence ID" value="MQW40430.1"/>
    <property type="molecule type" value="Genomic_DNA"/>
</dbReference>
<dbReference type="OrthoDB" id="9766758at2"/>
<evidence type="ECO:0000256" key="4">
    <source>
        <dbReference type="SAM" id="SignalP"/>
    </source>
</evidence>
<evidence type="ECO:0000256" key="2">
    <source>
        <dbReference type="ARBA" id="ARBA00022448"/>
    </source>
</evidence>
<dbReference type="Pfam" id="PF13416">
    <property type="entry name" value="SBP_bac_8"/>
    <property type="match status" value="1"/>
</dbReference>
<comment type="caution">
    <text evidence="5">The sequence shown here is derived from an EMBL/GenBank/DDBJ whole genome shotgun (WGS) entry which is preliminary data.</text>
</comment>
<name>A0A7X1Z9N6_9LACT</name>
<dbReference type="PANTHER" id="PTHR30061">
    <property type="entry name" value="MALTOSE-BINDING PERIPLASMIC PROTEIN"/>
    <property type="match status" value="1"/>
</dbReference>
<dbReference type="PANTHER" id="PTHR30061:SF50">
    <property type="entry name" value="MALTOSE_MALTODEXTRIN-BINDING PERIPLASMIC PROTEIN"/>
    <property type="match status" value="1"/>
</dbReference>
<dbReference type="GO" id="GO:0015768">
    <property type="term" value="P:maltose transport"/>
    <property type="evidence" value="ECO:0007669"/>
    <property type="project" value="TreeGrafter"/>
</dbReference>
<proteinExistence type="inferred from homology"/>
<dbReference type="GO" id="GO:0055052">
    <property type="term" value="C:ATP-binding cassette (ABC) transporter complex, substrate-binding subunit-containing"/>
    <property type="evidence" value="ECO:0007669"/>
    <property type="project" value="TreeGrafter"/>
</dbReference>
<reference evidence="5 6" key="1">
    <citation type="submission" date="2019-10" db="EMBL/GenBank/DDBJ databases">
        <authorList>
            <person name="Dong K."/>
        </authorList>
    </citation>
    <scope>NUCLEOTIDE SEQUENCE [LARGE SCALE GENOMIC DNA]</scope>
    <source>
        <strain evidence="5 6">DSM 28960</strain>
    </source>
</reference>
<dbReference type="PROSITE" id="PS51257">
    <property type="entry name" value="PROKAR_LIPOPROTEIN"/>
    <property type="match status" value="1"/>
</dbReference>
<dbReference type="InterPro" id="IPR006059">
    <property type="entry name" value="SBP"/>
</dbReference>
<feature type="signal peptide" evidence="4">
    <location>
        <begin position="1"/>
        <end position="21"/>
    </location>
</feature>
<dbReference type="GO" id="GO:1901982">
    <property type="term" value="F:maltose binding"/>
    <property type="evidence" value="ECO:0007669"/>
    <property type="project" value="TreeGrafter"/>
</dbReference>
<keyword evidence="3 4" id="KW-0732">Signal</keyword>
<protein>
    <submittedName>
        <fullName evidence="5">Extracellular solute-binding protein</fullName>
    </submittedName>
</protein>
<dbReference type="Gene3D" id="3.40.190.10">
    <property type="entry name" value="Periplasmic binding protein-like II"/>
    <property type="match status" value="2"/>
</dbReference>
<dbReference type="Proteomes" id="UP000439550">
    <property type="component" value="Unassembled WGS sequence"/>
</dbReference>
<dbReference type="AlphaFoldDB" id="A0A7X1Z9N6"/>
<sequence length="413" mass="43586">MNSWKKVALGGASVLAIATLAACGNSASSNKSSSTSTNPKDIKGNVTLMVDTATVPSYKTLASNFMKKYPNVKVKVATNPNGSANAKQDIAKDPSKYADVFKVPNDQLGALAEAGYINPLPAKQVSWIKSNDIAIAGKAVTWKGDVYAYPQDQQSNIIYYNKAKMATAPAAWTDFTAATPIGTDFSNSYNWYPAFLSNGTVLFGKDGETLKGTDADSAKGVQVLNWFAAQKANAGVKNSGSALLADFQAGKTSAVLDGPWDATNIQKFLGKNMGVTTLPTIDFGSGAQQMQAFSGVGTLAINAKTPSADIPAANALAQYLSNEDSQMALYKEQAAIPVSKKAQNDSKVTSDPVAQAVIKQVANDTLMPKMPEMATFWTEAAPIIDNAYLGKTPAAQFQTQLTKFVADISKAIN</sequence>
<dbReference type="SUPFAM" id="SSF53850">
    <property type="entry name" value="Periplasmic binding protein-like II"/>
    <property type="match status" value="1"/>
</dbReference>
<evidence type="ECO:0000313" key="6">
    <source>
        <dbReference type="Proteomes" id="UP000439550"/>
    </source>
</evidence>
<feature type="chain" id="PRO_5038679095" evidence="4">
    <location>
        <begin position="22"/>
        <end position="413"/>
    </location>
</feature>
<keyword evidence="2" id="KW-0813">Transport</keyword>
<gene>
    <name evidence="5" type="ORF">GHI93_10925</name>
</gene>
<evidence type="ECO:0000256" key="1">
    <source>
        <dbReference type="ARBA" id="ARBA00008520"/>
    </source>
</evidence>
<evidence type="ECO:0000256" key="3">
    <source>
        <dbReference type="ARBA" id="ARBA00022729"/>
    </source>
</evidence>